<keyword evidence="2" id="KW-1185">Reference proteome</keyword>
<protein>
    <submittedName>
        <fullName evidence="1">Uncharacterized protein</fullName>
    </submittedName>
</protein>
<dbReference type="RefSeq" id="YP_009839298.1">
    <property type="nucleotide sequence ID" value="NC_048720.1"/>
</dbReference>
<dbReference type="GeneID" id="55599905"/>
<proteinExistence type="predicted"/>
<sequence length="56" mass="6584">MMSDAIDKAVEAWHTSGDEETRSLQEYLDMNDAEFQVWVVTGRMTESYLDRHPEMM</sequence>
<name>A0A345L1U4_9CAUD</name>
<reference evidence="1 2" key="1">
    <citation type="submission" date="2018-06" db="EMBL/GenBank/DDBJ databases">
        <authorList>
            <person name="Luttrell C.E."/>
            <person name="Myers K.N."/>
            <person name="Simpson A.N."/>
            <person name="Sulollari A."/>
            <person name="Suri N."/>
            <person name="Nayek S."/>
            <person name="Bhuiyan S."/>
            <person name="Smith B.R."/>
            <person name="Hughes L.E."/>
            <person name="Garlena R.A."/>
            <person name="Russell D.A."/>
            <person name="Pope W.H."/>
            <person name="Jacobs-Sera D."/>
            <person name="Hatfull G.F."/>
        </authorList>
    </citation>
    <scope>NUCLEOTIDE SEQUENCE [LARGE SCALE GENOMIC DNA]</scope>
</reference>
<gene>
    <name evidence="1" type="primary">115</name>
    <name evidence="1" type="ORF">SEA_BLUEEYEDBEAUTY_115</name>
</gene>
<evidence type="ECO:0000313" key="2">
    <source>
        <dbReference type="Proteomes" id="UP000258408"/>
    </source>
</evidence>
<dbReference type="EMBL" id="MH536814">
    <property type="protein sequence ID" value="AXH49246.1"/>
    <property type="molecule type" value="Genomic_DNA"/>
</dbReference>
<dbReference type="Proteomes" id="UP000258408">
    <property type="component" value="Segment"/>
</dbReference>
<organism evidence="1 2">
    <name type="scientific">Streptomyces phage Blueeyedbeauty</name>
    <dbReference type="NCBI Taxonomy" id="2250336"/>
    <lineage>
        <taxon>Viruses</taxon>
        <taxon>Duplodnaviria</taxon>
        <taxon>Heunggongvirae</taxon>
        <taxon>Uroviricota</taxon>
        <taxon>Caudoviricetes</taxon>
        <taxon>Stanwilliamsviridae</taxon>
        <taxon>Loccivirinae</taxon>
        <taxon>Annadreamyvirus</taxon>
        <taxon>Annadreamyvirus blueeyedbeauty</taxon>
    </lineage>
</organism>
<accession>A0A345L1U4</accession>
<evidence type="ECO:0000313" key="1">
    <source>
        <dbReference type="EMBL" id="AXH49246.1"/>
    </source>
</evidence>
<dbReference type="KEGG" id="vg:55599905"/>